<dbReference type="InterPro" id="IPR036264">
    <property type="entry name" value="Bact_exopeptidase_dim_dom"/>
</dbReference>
<dbReference type="RefSeq" id="WP_087134532.1">
    <property type="nucleotide sequence ID" value="NZ_FUKP01000067.1"/>
</dbReference>
<accession>A0A1R4JS68</accession>
<keyword evidence="3" id="KW-0378">Hydrolase</keyword>
<dbReference type="Proteomes" id="UP000196230">
    <property type="component" value="Unassembled WGS sequence"/>
</dbReference>
<feature type="binding site" evidence="1">
    <location>
        <position position="117"/>
    </location>
    <ligand>
        <name>Mn(2+)</name>
        <dbReference type="ChEBI" id="CHEBI:29035"/>
        <label>2</label>
    </ligand>
</feature>
<dbReference type="Gene3D" id="3.40.630.10">
    <property type="entry name" value="Zn peptidases"/>
    <property type="match status" value="1"/>
</dbReference>
<feature type="binding site" evidence="1">
    <location>
        <position position="389"/>
    </location>
    <ligand>
        <name>Mn(2+)</name>
        <dbReference type="ChEBI" id="CHEBI:29035"/>
        <label>2</label>
    </ligand>
</feature>
<dbReference type="NCBIfam" id="TIGR01891">
    <property type="entry name" value="amidohydrolases"/>
    <property type="match status" value="1"/>
</dbReference>
<evidence type="ECO:0000256" key="1">
    <source>
        <dbReference type="PIRSR" id="PIRSR005962-1"/>
    </source>
</evidence>
<name>A0A1R4JS68_9MICC</name>
<dbReference type="Pfam" id="PF01546">
    <property type="entry name" value="Peptidase_M20"/>
    <property type="match status" value="1"/>
</dbReference>
<dbReference type="GO" id="GO:0004046">
    <property type="term" value="F:aminoacylase activity"/>
    <property type="evidence" value="ECO:0007669"/>
    <property type="project" value="UniProtKB-EC"/>
</dbReference>
<feature type="binding site" evidence="1">
    <location>
        <position position="119"/>
    </location>
    <ligand>
        <name>Mn(2+)</name>
        <dbReference type="ChEBI" id="CHEBI:29035"/>
        <label>2</label>
    </ligand>
</feature>
<protein>
    <submittedName>
        <fullName evidence="3">Peptidase M20D, amidohydrolase</fullName>
        <ecNumber evidence="3">3.5.1.14</ecNumber>
    </submittedName>
</protein>
<evidence type="ECO:0000256" key="2">
    <source>
        <dbReference type="SAM" id="MobiDB-lite"/>
    </source>
</evidence>
<evidence type="ECO:0000313" key="4">
    <source>
        <dbReference type="Proteomes" id="UP000196230"/>
    </source>
</evidence>
<keyword evidence="1" id="KW-0479">Metal-binding</keyword>
<dbReference type="SUPFAM" id="SSF55031">
    <property type="entry name" value="Bacterial exopeptidase dimerisation domain"/>
    <property type="match status" value="1"/>
</dbReference>
<proteinExistence type="predicted"/>
<dbReference type="AlphaFoldDB" id="A0A1R4JS68"/>
<gene>
    <name evidence="3" type="ORF">FM125_10265</name>
</gene>
<dbReference type="PANTHER" id="PTHR11014">
    <property type="entry name" value="PEPTIDASE M20 FAMILY MEMBER"/>
    <property type="match status" value="1"/>
</dbReference>
<feature type="region of interest" description="Disordered" evidence="2">
    <location>
        <begin position="1"/>
        <end position="21"/>
    </location>
</feature>
<comment type="cofactor">
    <cofactor evidence="1">
        <name>Mn(2+)</name>
        <dbReference type="ChEBI" id="CHEBI:29035"/>
    </cofactor>
    <text evidence="1">The Mn(2+) ion enhances activity.</text>
</comment>
<dbReference type="Gene3D" id="3.30.70.360">
    <property type="match status" value="1"/>
</dbReference>
<reference evidence="3 4" key="1">
    <citation type="submission" date="2017-02" db="EMBL/GenBank/DDBJ databases">
        <authorList>
            <person name="Peterson S.W."/>
        </authorList>
    </citation>
    <scope>NUCLEOTIDE SEQUENCE [LARGE SCALE GENOMIC DNA]</scope>
    <source>
        <strain evidence="3 4">2B3F</strain>
    </source>
</reference>
<sequence>MTGTIESSAFPHRKTAPDVPTVSSAVEALEGEVRVLRRSIHQEPELGFEEHETTRKVMEFLRGAGLEPVQLADTGCFVEVGEGPLVLGLRADIDALPVEELTGLPYASKRHGLAHACGHDMHTSVMAGTAAALHRILTGQVVDEDLKEAGARAHGRVRIIFQPAEEQQPGGALHVIEQGVLEGLPRILAAHCEPRFDVGTIGTRIGAITSAADTIRITLTGRGGHTSRPHLTEDMVFALSQIAVNVPAVLSRRLDVRSAVSVVWGQISAGSAPNAIDSTGRLSGTMRCLDAAVWEEAGELLDEVVTQVAAPYGVEVELEHIRGVPPVDNAEAETALIESAARRELGSAAIQLTPQSMGGEDFAWMTQKVPGSMLRLGTRTPGGIDYDLHRGDYAPDERALGTGMRVFVSAALGEMLRAPRP</sequence>
<dbReference type="PIRSF" id="PIRSF005962">
    <property type="entry name" value="Pept_M20D_amidohydro"/>
    <property type="match status" value="1"/>
</dbReference>
<dbReference type="GO" id="GO:0046872">
    <property type="term" value="F:metal ion binding"/>
    <property type="evidence" value="ECO:0007669"/>
    <property type="project" value="UniProtKB-KW"/>
</dbReference>
<dbReference type="PANTHER" id="PTHR11014:SF63">
    <property type="entry name" value="METALLOPEPTIDASE, PUTATIVE (AFU_ORTHOLOGUE AFUA_6G09600)-RELATED"/>
    <property type="match status" value="1"/>
</dbReference>
<dbReference type="EMBL" id="FUKP01000067">
    <property type="protein sequence ID" value="SJN34812.1"/>
    <property type="molecule type" value="Genomic_DNA"/>
</dbReference>
<organism evidence="3 4">
    <name type="scientific">Micrococcus lylae</name>
    <dbReference type="NCBI Taxonomy" id="1273"/>
    <lineage>
        <taxon>Bacteria</taxon>
        <taxon>Bacillati</taxon>
        <taxon>Actinomycetota</taxon>
        <taxon>Actinomycetes</taxon>
        <taxon>Micrococcales</taxon>
        <taxon>Micrococcaceae</taxon>
        <taxon>Micrococcus</taxon>
    </lineage>
</organism>
<feature type="binding site" evidence="1">
    <location>
        <position position="191"/>
    </location>
    <ligand>
        <name>Mn(2+)</name>
        <dbReference type="ChEBI" id="CHEBI:29035"/>
        <label>2</label>
    </ligand>
</feature>
<evidence type="ECO:0000313" key="3">
    <source>
        <dbReference type="EMBL" id="SJN34812.1"/>
    </source>
</evidence>
<dbReference type="SUPFAM" id="SSF53187">
    <property type="entry name" value="Zn-dependent exopeptidases"/>
    <property type="match status" value="1"/>
</dbReference>
<dbReference type="InterPro" id="IPR002933">
    <property type="entry name" value="Peptidase_M20"/>
</dbReference>
<keyword evidence="1" id="KW-0464">Manganese</keyword>
<dbReference type="EC" id="3.5.1.14" evidence="3"/>
<feature type="binding site" evidence="1">
    <location>
        <position position="166"/>
    </location>
    <ligand>
        <name>Mn(2+)</name>
        <dbReference type="ChEBI" id="CHEBI:29035"/>
        <label>2</label>
    </ligand>
</feature>
<dbReference type="InterPro" id="IPR017439">
    <property type="entry name" value="Amidohydrolase"/>
</dbReference>